<name>A0A2S8FR66_9BACT</name>
<keyword evidence="2" id="KW-0012">Acyltransferase</keyword>
<accession>A0A2S8FR66</accession>
<dbReference type="PANTHER" id="PTHR12283:SF6">
    <property type="entry name" value="GLUTAMINYL-PEPTIDE CYCLOTRANSFERASE-RELATED"/>
    <property type="match status" value="1"/>
</dbReference>
<evidence type="ECO:0000313" key="5">
    <source>
        <dbReference type="EMBL" id="PQO34550.1"/>
    </source>
</evidence>
<feature type="transmembrane region" description="Helical" evidence="3">
    <location>
        <begin position="32"/>
        <end position="51"/>
    </location>
</feature>
<evidence type="ECO:0000256" key="1">
    <source>
        <dbReference type="ARBA" id="ARBA00022679"/>
    </source>
</evidence>
<comment type="caution">
    <text evidence="5">The sequence shown here is derived from an EMBL/GenBank/DDBJ whole genome shotgun (WGS) entry which is preliminary data.</text>
</comment>
<dbReference type="Proteomes" id="UP000238322">
    <property type="component" value="Unassembled WGS sequence"/>
</dbReference>
<evidence type="ECO:0000259" key="4">
    <source>
        <dbReference type="Pfam" id="PF04389"/>
    </source>
</evidence>
<dbReference type="AlphaFoldDB" id="A0A2S8FR66"/>
<dbReference type="InterPro" id="IPR040234">
    <property type="entry name" value="QC/QCL"/>
</dbReference>
<sequence length="360" mass="41022">MNWLKPSNLDHFVSSTSIPLPTDQKEERAPRWATYVAALIGVLAIVVMIILNREPSEEPAPPAAKPEDLSRYLPFDGEKAYQHLVDVCKFGPRVSGSQAMKLQQDYIRKYLTDAGAQVQFQSWDIRHPETGQPVTLSNIFGRFHPERTERILLACHYDTRPYADEDPDNPRAPFVGANDGASGVGLLLELARHINAVDTKYGVDVVFLDAEEFIFDRERDPFFVGSTYLAEKYRSADINFRYKWGILVDMVGDKDLQIYQERNSISWRDTRPLVLDVWRVAKKLNIPEFVSRPRHTVNDDHVPLHDIGGIPIIDIIDFDYPSPGYGPKYWHTTKDVPENCSADSLAKVGKVILTWLQELE</sequence>
<dbReference type="InterPro" id="IPR007484">
    <property type="entry name" value="Peptidase_M28"/>
</dbReference>
<keyword evidence="3" id="KW-0812">Transmembrane</keyword>
<dbReference type="Pfam" id="PF04389">
    <property type="entry name" value="Peptidase_M28"/>
    <property type="match status" value="1"/>
</dbReference>
<dbReference type="GO" id="GO:0008270">
    <property type="term" value="F:zinc ion binding"/>
    <property type="evidence" value="ECO:0007669"/>
    <property type="project" value="TreeGrafter"/>
</dbReference>
<feature type="domain" description="Peptidase M28" evidence="4">
    <location>
        <begin position="138"/>
        <end position="355"/>
    </location>
</feature>
<dbReference type="GO" id="GO:0016603">
    <property type="term" value="F:glutaminyl-peptide cyclotransferase activity"/>
    <property type="evidence" value="ECO:0007669"/>
    <property type="project" value="TreeGrafter"/>
</dbReference>
<gene>
    <name evidence="5" type="ORF">C5Y83_13620</name>
</gene>
<keyword evidence="3" id="KW-1133">Transmembrane helix</keyword>
<evidence type="ECO:0000313" key="6">
    <source>
        <dbReference type="Proteomes" id="UP000238322"/>
    </source>
</evidence>
<protein>
    <submittedName>
        <fullName evidence="5">Peptidase M28</fullName>
    </submittedName>
</protein>
<proteinExistence type="predicted"/>
<dbReference type="PANTHER" id="PTHR12283">
    <property type="entry name" value="GLUTAMINYL-PEPTIDE CYCLOTRANSFERASE"/>
    <property type="match status" value="1"/>
</dbReference>
<evidence type="ECO:0000256" key="2">
    <source>
        <dbReference type="ARBA" id="ARBA00023315"/>
    </source>
</evidence>
<organism evidence="5 6">
    <name type="scientific">Blastopirellula marina</name>
    <dbReference type="NCBI Taxonomy" id="124"/>
    <lineage>
        <taxon>Bacteria</taxon>
        <taxon>Pseudomonadati</taxon>
        <taxon>Planctomycetota</taxon>
        <taxon>Planctomycetia</taxon>
        <taxon>Pirellulales</taxon>
        <taxon>Pirellulaceae</taxon>
        <taxon>Blastopirellula</taxon>
    </lineage>
</organism>
<keyword evidence="3" id="KW-0472">Membrane</keyword>
<dbReference type="OrthoDB" id="256090at2"/>
<keyword evidence="1" id="KW-0808">Transferase</keyword>
<dbReference type="SUPFAM" id="SSF53187">
    <property type="entry name" value="Zn-dependent exopeptidases"/>
    <property type="match status" value="1"/>
</dbReference>
<reference evidence="5 6" key="1">
    <citation type="submission" date="2018-02" db="EMBL/GenBank/DDBJ databases">
        <title>Comparative genomes isolates from brazilian mangrove.</title>
        <authorList>
            <person name="Araujo J.E."/>
            <person name="Taketani R.G."/>
            <person name="Silva M.C.P."/>
            <person name="Loureco M.V."/>
            <person name="Andreote F.D."/>
        </authorList>
    </citation>
    <scope>NUCLEOTIDE SEQUENCE [LARGE SCALE GENOMIC DNA]</scope>
    <source>
        <strain evidence="5 6">Hex-1 MGV</strain>
    </source>
</reference>
<dbReference type="EMBL" id="PUHY01000010">
    <property type="protein sequence ID" value="PQO34550.1"/>
    <property type="molecule type" value="Genomic_DNA"/>
</dbReference>
<evidence type="ECO:0000256" key="3">
    <source>
        <dbReference type="SAM" id="Phobius"/>
    </source>
</evidence>
<dbReference type="Gene3D" id="3.40.630.10">
    <property type="entry name" value="Zn peptidases"/>
    <property type="match status" value="1"/>
</dbReference>